<dbReference type="AlphaFoldDB" id="A0A180GC34"/>
<reference evidence="2" key="2">
    <citation type="submission" date="2016-05" db="EMBL/GenBank/DDBJ databases">
        <title>Comparative analysis highlights variable genome content of wheat rusts and divergence of the mating loci.</title>
        <authorList>
            <person name="Cuomo C.A."/>
            <person name="Bakkeren G."/>
            <person name="Szabo L."/>
            <person name="Khalil H."/>
            <person name="Joly D."/>
            <person name="Goldberg J."/>
            <person name="Young S."/>
            <person name="Zeng Q."/>
            <person name="Fellers J."/>
        </authorList>
    </citation>
    <scope>NUCLEOTIDE SEQUENCE [LARGE SCALE GENOMIC DNA]</scope>
    <source>
        <strain evidence="2">1-1 BBBD Race 1</strain>
    </source>
</reference>
<dbReference type="EnsemblFungi" id="PTTG_04652-t43_1">
    <property type="protein sequence ID" value="PTTG_04652-t43_1-p1"/>
    <property type="gene ID" value="PTTG_04652"/>
</dbReference>
<accession>A0A180GC34</accession>
<dbReference type="VEuPathDB" id="FungiDB:PTTG_04652"/>
<protein>
    <submittedName>
        <fullName evidence="2 3">Uncharacterized protein</fullName>
    </submittedName>
</protein>
<dbReference type="EMBL" id="ADAS02000105">
    <property type="protein sequence ID" value="OAV90245.1"/>
    <property type="molecule type" value="Genomic_DNA"/>
</dbReference>
<evidence type="ECO:0000313" key="4">
    <source>
        <dbReference type="Proteomes" id="UP000005240"/>
    </source>
</evidence>
<dbReference type="Proteomes" id="UP000005240">
    <property type="component" value="Unassembled WGS sequence"/>
</dbReference>
<keyword evidence="4" id="KW-1185">Reference proteome</keyword>
<proteinExistence type="predicted"/>
<sequence length="225" mass="23373">MGESEEGGFVDLRGLGGSAETDTEAGGPQFWLSSVRLQARQRSRGPRGMRRRGLLSPRRTWMASQTEGRQQSASMVGRGRGRGDPEEGQEGLLAGLGEMGGGGGEMVAGRGVQVSLPECQVGCAPEAVRRLAGRAGDGDGLGGGGVAGRRELEEWLGGQGQGGGAVAHGWQVATTGLKAEQCQLRQATNRGTDALKFNPAGDDNGMMELQNSALLLSDNKTHQGM</sequence>
<reference evidence="2" key="1">
    <citation type="submission" date="2009-11" db="EMBL/GenBank/DDBJ databases">
        <authorList>
            <consortium name="The Broad Institute Genome Sequencing Platform"/>
            <person name="Ward D."/>
            <person name="Feldgarden M."/>
            <person name="Earl A."/>
            <person name="Young S.K."/>
            <person name="Zeng Q."/>
            <person name="Koehrsen M."/>
            <person name="Alvarado L."/>
            <person name="Berlin A."/>
            <person name="Bochicchio J."/>
            <person name="Borenstein D."/>
            <person name="Chapman S.B."/>
            <person name="Chen Z."/>
            <person name="Engels R."/>
            <person name="Freedman E."/>
            <person name="Gellesch M."/>
            <person name="Goldberg J."/>
            <person name="Griggs A."/>
            <person name="Gujja S."/>
            <person name="Heilman E."/>
            <person name="Heiman D."/>
            <person name="Hepburn T."/>
            <person name="Howarth C."/>
            <person name="Jen D."/>
            <person name="Larson L."/>
            <person name="Lewis B."/>
            <person name="Mehta T."/>
            <person name="Park D."/>
            <person name="Pearson M."/>
            <person name="Roberts A."/>
            <person name="Saif S."/>
            <person name="Shea T."/>
            <person name="Shenoy N."/>
            <person name="Sisk P."/>
            <person name="Stolte C."/>
            <person name="Sykes S."/>
            <person name="Thomson T."/>
            <person name="Walk T."/>
            <person name="White J."/>
            <person name="Yandava C."/>
            <person name="Izard J."/>
            <person name="Baranova O.V."/>
            <person name="Blanton J.M."/>
            <person name="Tanner A.C."/>
            <person name="Dewhirst F.E."/>
            <person name="Haas B."/>
            <person name="Nusbaum C."/>
            <person name="Birren B."/>
        </authorList>
    </citation>
    <scope>NUCLEOTIDE SEQUENCE [LARGE SCALE GENOMIC DNA]</scope>
    <source>
        <strain evidence="2">1-1 BBBD Race 1</strain>
    </source>
</reference>
<organism evidence="2">
    <name type="scientific">Puccinia triticina (isolate 1-1 / race 1 (BBBD))</name>
    <name type="common">Brown leaf rust fungus</name>
    <dbReference type="NCBI Taxonomy" id="630390"/>
    <lineage>
        <taxon>Eukaryota</taxon>
        <taxon>Fungi</taxon>
        <taxon>Dikarya</taxon>
        <taxon>Basidiomycota</taxon>
        <taxon>Pucciniomycotina</taxon>
        <taxon>Pucciniomycetes</taxon>
        <taxon>Pucciniales</taxon>
        <taxon>Pucciniaceae</taxon>
        <taxon>Puccinia</taxon>
    </lineage>
</organism>
<reference evidence="3 4" key="3">
    <citation type="journal article" date="2017" name="G3 (Bethesda)">
        <title>Comparative analysis highlights variable genome content of wheat rusts and divergence of the mating loci.</title>
        <authorList>
            <person name="Cuomo C.A."/>
            <person name="Bakkeren G."/>
            <person name="Khalil H.B."/>
            <person name="Panwar V."/>
            <person name="Joly D."/>
            <person name="Linning R."/>
            <person name="Sakthikumar S."/>
            <person name="Song X."/>
            <person name="Adiconis X."/>
            <person name="Fan L."/>
            <person name="Goldberg J.M."/>
            <person name="Levin J.Z."/>
            <person name="Young S."/>
            <person name="Zeng Q."/>
            <person name="Anikster Y."/>
            <person name="Bruce M."/>
            <person name="Wang M."/>
            <person name="Yin C."/>
            <person name="McCallum B."/>
            <person name="Szabo L.J."/>
            <person name="Hulbert S."/>
            <person name="Chen X."/>
            <person name="Fellers J.P."/>
        </authorList>
    </citation>
    <scope>NUCLEOTIDE SEQUENCE</scope>
    <source>
        <strain evidence="3">isolate 1-1 / race 1 (BBBD)</strain>
        <strain evidence="4">Isolate 1-1 / race 1 (BBBD)</strain>
    </source>
</reference>
<feature type="region of interest" description="Disordered" evidence="1">
    <location>
        <begin position="1"/>
        <end position="91"/>
    </location>
</feature>
<evidence type="ECO:0000313" key="3">
    <source>
        <dbReference type="EnsemblFungi" id="PTTG_04652-t43_1-p1"/>
    </source>
</evidence>
<feature type="compositionally biased region" description="Basic residues" evidence="1">
    <location>
        <begin position="39"/>
        <end position="53"/>
    </location>
</feature>
<reference evidence="3" key="4">
    <citation type="submission" date="2025-05" db="UniProtKB">
        <authorList>
            <consortium name="EnsemblFungi"/>
        </authorList>
    </citation>
    <scope>IDENTIFICATION</scope>
    <source>
        <strain evidence="3">isolate 1-1 / race 1 (BBBD)</strain>
    </source>
</reference>
<feature type="compositionally biased region" description="Polar residues" evidence="1">
    <location>
        <begin position="62"/>
        <end position="74"/>
    </location>
</feature>
<evidence type="ECO:0000256" key="1">
    <source>
        <dbReference type="SAM" id="MobiDB-lite"/>
    </source>
</evidence>
<name>A0A180GC34_PUCT1</name>
<evidence type="ECO:0000313" key="2">
    <source>
        <dbReference type="EMBL" id="OAV90245.1"/>
    </source>
</evidence>
<gene>
    <name evidence="2" type="ORF">PTTG_04652</name>
</gene>